<dbReference type="Proteomes" id="UP000249794">
    <property type="component" value="Unassembled WGS sequence"/>
</dbReference>
<sequence length="131" mass="14775">MAKIVYTDQETFEEPVIEVDDRLSESQITATIGHDDWDYVIADVPVTHAMKPKKGMVAAAAAIALLPLLILPVSAEWQSRWRTEWVDVENGRYEVPYFPGKRKISGRCYFIHLDSLQSEEPDAASGECYEG</sequence>
<keyword evidence="1" id="KW-0812">Transmembrane</keyword>
<dbReference type="EMBL" id="QBMP01000280">
    <property type="protein sequence ID" value="PZO47227.1"/>
    <property type="molecule type" value="Genomic_DNA"/>
</dbReference>
<evidence type="ECO:0000313" key="3">
    <source>
        <dbReference type="Proteomes" id="UP000249794"/>
    </source>
</evidence>
<feature type="transmembrane region" description="Helical" evidence="1">
    <location>
        <begin position="55"/>
        <end position="73"/>
    </location>
</feature>
<organism evidence="2 3">
    <name type="scientific">Phormidesmis priestleyi</name>
    <dbReference type="NCBI Taxonomy" id="268141"/>
    <lineage>
        <taxon>Bacteria</taxon>
        <taxon>Bacillati</taxon>
        <taxon>Cyanobacteriota</taxon>
        <taxon>Cyanophyceae</taxon>
        <taxon>Leptolyngbyales</taxon>
        <taxon>Leptolyngbyaceae</taxon>
        <taxon>Phormidesmis</taxon>
    </lineage>
</organism>
<proteinExistence type="predicted"/>
<gene>
    <name evidence="2" type="ORF">DCF15_19290</name>
</gene>
<comment type="caution">
    <text evidence="2">The sequence shown here is derived from an EMBL/GenBank/DDBJ whole genome shotgun (WGS) entry which is preliminary data.</text>
</comment>
<keyword evidence="1" id="KW-0472">Membrane</keyword>
<dbReference type="AlphaFoldDB" id="A0A2W4WVT5"/>
<name>A0A2W4WVT5_9CYAN</name>
<reference evidence="2 3" key="2">
    <citation type="submission" date="2018-06" db="EMBL/GenBank/DDBJ databases">
        <title>Metagenomic assembly of (sub)arctic Cyanobacteria and their associated microbiome from non-axenic cultures.</title>
        <authorList>
            <person name="Baurain D."/>
        </authorList>
    </citation>
    <scope>NUCLEOTIDE SEQUENCE [LARGE SCALE GENOMIC DNA]</scope>
    <source>
        <strain evidence="2">ULC027bin1</strain>
    </source>
</reference>
<evidence type="ECO:0000256" key="1">
    <source>
        <dbReference type="SAM" id="Phobius"/>
    </source>
</evidence>
<evidence type="ECO:0000313" key="2">
    <source>
        <dbReference type="EMBL" id="PZO47227.1"/>
    </source>
</evidence>
<keyword evidence="1" id="KW-1133">Transmembrane helix</keyword>
<accession>A0A2W4WVT5</accession>
<protein>
    <submittedName>
        <fullName evidence="2">Uncharacterized protein</fullName>
    </submittedName>
</protein>
<reference evidence="3" key="1">
    <citation type="submission" date="2018-04" db="EMBL/GenBank/DDBJ databases">
        <authorList>
            <person name="Cornet L."/>
        </authorList>
    </citation>
    <scope>NUCLEOTIDE SEQUENCE [LARGE SCALE GENOMIC DNA]</scope>
</reference>